<evidence type="ECO:0000259" key="4">
    <source>
        <dbReference type="Pfam" id="PF00933"/>
    </source>
</evidence>
<accession>A0A0W0VW17</accession>
<dbReference type="SUPFAM" id="SSF51445">
    <property type="entry name" value="(Trans)glycosidases"/>
    <property type="match status" value="1"/>
</dbReference>
<dbReference type="GO" id="GO:0004553">
    <property type="term" value="F:hydrolase activity, hydrolyzing O-glycosyl compounds"/>
    <property type="evidence" value="ECO:0007669"/>
    <property type="project" value="InterPro"/>
</dbReference>
<dbReference type="EMBL" id="LNYL01000051">
    <property type="protein sequence ID" value="KTD24057.1"/>
    <property type="molecule type" value="Genomic_DNA"/>
</dbReference>
<dbReference type="STRING" id="466.Lmac_2930"/>
<dbReference type="Pfam" id="PF00933">
    <property type="entry name" value="Glyco_hydro_3"/>
    <property type="match status" value="1"/>
</dbReference>
<proteinExistence type="inferred from homology"/>
<comment type="caution">
    <text evidence="5">The sequence shown here is derived from an EMBL/GenBank/DDBJ whole genome shotgun (WGS) entry which is preliminary data.</text>
</comment>
<dbReference type="GO" id="GO:0005975">
    <property type="term" value="P:carbohydrate metabolic process"/>
    <property type="evidence" value="ECO:0007669"/>
    <property type="project" value="InterPro"/>
</dbReference>
<sequence>MNYFKLLIVGMALFFTNQILAAEELSLREKIGQMLIIGFEGKRIDDNSPIIKAVNDDNIGGVILFDYNYRTQRFDKNIENPEQVRKLNHDLQEANRRANQTHHRLQLPLLISVDYEGGAVNRLKTEYGFPETYPAAQIGKMGVGKAERLADTMGKTLEEAGFNLNFAPDLDVNVNPDNPIIGKQDRSFSADPNEVAGFSSIYSRYFLQHKAQCAFKHFPGHGSSNADSHRDFVDVTNSWQESELEPFKLLLGRSDSCNMVMTAHIVNQRLDESGLPATLSYKILTGLLRQQLQFDGVIVTDDMQMKAISEHYGLEQALTLAINAGADMFIFGNQLSEQPQDSKEVIDIIEAKVKSGEISQSRIDDAYRHIKAFKRSLLAMS</sequence>
<dbReference type="PATRIC" id="fig|466.6.peg.3140"/>
<evidence type="ECO:0000313" key="5">
    <source>
        <dbReference type="EMBL" id="KTD24057.1"/>
    </source>
</evidence>
<dbReference type="InterPro" id="IPR036962">
    <property type="entry name" value="Glyco_hydro_3_N_sf"/>
</dbReference>
<keyword evidence="3" id="KW-0326">Glycosidase</keyword>
<protein>
    <submittedName>
        <fullName evidence="5">N-acetyl-beta-glucosaminidase</fullName>
    </submittedName>
</protein>
<dbReference type="InterPro" id="IPR050226">
    <property type="entry name" value="NagZ_Beta-hexosaminidase"/>
</dbReference>
<gene>
    <name evidence="5" type="ORF">Lmac_2930</name>
</gene>
<keyword evidence="2" id="KW-0378">Hydrolase</keyword>
<evidence type="ECO:0000313" key="6">
    <source>
        <dbReference type="Proteomes" id="UP000054908"/>
    </source>
</evidence>
<keyword evidence="6" id="KW-1185">Reference proteome</keyword>
<dbReference type="InterPro" id="IPR017853">
    <property type="entry name" value="GH"/>
</dbReference>
<evidence type="ECO:0000256" key="3">
    <source>
        <dbReference type="ARBA" id="ARBA00023295"/>
    </source>
</evidence>
<evidence type="ECO:0000256" key="1">
    <source>
        <dbReference type="ARBA" id="ARBA00005336"/>
    </source>
</evidence>
<dbReference type="OrthoDB" id="9786661at2"/>
<reference evidence="5 6" key="1">
    <citation type="submission" date="2015-11" db="EMBL/GenBank/DDBJ databases">
        <title>Genomic analysis of 38 Legionella species identifies large and diverse effector repertoires.</title>
        <authorList>
            <person name="Burstein D."/>
            <person name="Amaro F."/>
            <person name="Zusman T."/>
            <person name="Lifshitz Z."/>
            <person name="Cohen O."/>
            <person name="Gilbert J.A."/>
            <person name="Pupko T."/>
            <person name="Shuman H.A."/>
            <person name="Segal G."/>
        </authorList>
    </citation>
    <scope>NUCLEOTIDE SEQUENCE [LARGE SCALE GENOMIC DNA]</scope>
    <source>
        <strain evidence="5 6">PX-1-G2-E2</strain>
    </source>
</reference>
<organism evidence="5 6">
    <name type="scientific">Legionella maceachernii</name>
    <dbReference type="NCBI Taxonomy" id="466"/>
    <lineage>
        <taxon>Bacteria</taxon>
        <taxon>Pseudomonadati</taxon>
        <taxon>Pseudomonadota</taxon>
        <taxon>Gammaproteobacteria</taxon>
        <taxon>Legionellales</taxon>
        <taxon>Legionellaceae</taxon>
        <taxon>Legionella</taxon>
    </lineage>
</organism>
<dbReference type="RefSeq" id="WP_058453608.1">
    <property type="nucleotide sequence ID" value="NZ_CAAAIB010000001.1"/>
</dbReference>
<dbReference type="InterPro" id="IPR001764">
    <property type="entry name" value="Glyco_hydro_3_N"/>
</dbReference>
<dbReference type="PANTHER" id="PTHR30480:SF16">
    <property type="entry name" value="GLYCOSIDE HYDROLASE FAMILY 3 DOMAIN PROTEIN"/>
    <property type="match status" value="1"/>
</dbReference>
<dbReference type="AlphaFoldDB" id="A0A0W0VW17"/>
<comment type="similarity">
    <text evidence="1">Belongs to the glycosyl hydrolase 3 family.</text>
</comment>
<dbReference type="Proteomes" id="UP000054908">
    <property type="component" value="Unassembled WGS sequence"/>
</dbReference>
<evidence type="ECO:0000256" key="2">
    <source>
        <dbReference type="ARBA" id="ARBA00022801"/>
    </source>
</evidence>
<dbReference type="GO" id="GO:0009254">
    <property type="term" value="P:peptidoglycan turnover"/>
    <property type="evidence" value="ECO:0007669"/>
    <property type="project" value="TreeGrafter"/>
</dbReference>
<dbReference type="Gene3D" id="3.20.20.300">
    <property type="entry name" value="Glycoside hydrolase, family 3, N-terminal domain"/>
    <property type="match status" value="1"/>
</dbReference>
<feature type="domain" description="Glycoside hydrolase family 3 N-terminal" evidence="4">
    <location>
        <begin position="27"/>
        <end position="371"/>
    </location>
</feature>
<dbReference type="PANTHER" id="PTHR30480">
    <property type="entry name" value="BETA-HEXOSAMINIDASE-RELATED"/>
    <property type="match status" value="1"/>
</dbReference>
<name>A0A0W0VW17_9GAMM</name>